<comment type="subcellular location">
    <subcellularLocation>
        <location evidence="1">Cell membrane</location>
        <topology evidence="1">Single-pass membrane protein</topology>
    </subcellularLocation>
    <subcellularLocation>
        <location evidence="2">Membrane</location>
        <topology evidence="2">Single-pass type I membrane protein</topology>
    </subcellularLocation>
</comment>
<dbReference type="InterPro" id="IPR032675">
    <property type="entry name" value="LRR_dom_sf"/>
</dbReference>
<keyword evidence="10" id="KW-0325">Glycoprotein</keyword>
<dbReference type="Pfam" id="PF08263">
    <property type="entry name" value="LRRNT_2"/>
    <property type="match status" value="1"/>
</dbReference>
<dbReference type="PANTHER" id="PTHR27000:SF775">
    <property type="entry name" value="PLANT INTRACELLULAR RAS-GROUP-RELATED LRR PROTEIN 3"/>
    <property type="match status" value="1"/>
</dbReference>
<evidence type="ECO:0000256" key="11">
    <source>
        <dbReference type="SAM" id="MobiDB-lite"/>
    </source>
</evidence>
<keyword evidence="6" id="KW-0677">Repeat</keyword>
<dbReference type="SUPFAM" id="SSF56112">
    <property type="entry name" value="Protein kinase-like (PK-like)"/>
    <property type="match status" value="1"/>
</dbReference>
<feature type="region of interest" description="Disordered" evidence="11">
    <location>
        <begin position="1061"/>
        <end position="1089"/>
    </location>
</feature>
<feature type="compositionally biased region" description="Basic and acidic residues" evidence="11">
    <location>
        <begin position="1066"/>
        <end position="1086"/>
    </location>
</feature>
<name>A0ABQ7M9B8_BRACM</name>
<sequence length="1108" mass="120833">MMDQKKTILQLFFFFLLLLLESTLEQQTSSSSPVEKSALLVLRSSLGLRGRDWPVKGDPCLNWNGVRCDQNGRVTHINISGFRRTRVGNQNPQFSVDSLVSLTRLASFNASRFSLPGPIPVLLGSSLLTLQVLDLSSCSITGTIPANLSGLSRLTVLDLSNNSIQGNIPLSLTSLLNLSFLDLSSNSVDGLIPASIGALSKLQRLNLSHNALSSSIPPSLGDIAALADLDLSFNDLSGSVPTELKELRNLQTVVVAGNRLSGSLPPDLFSFMSKLQIVDFRGCGFTDVLPSSLWSLPDLKILDLSGNQFSNELPNTTVSFGSTISLLNISENMFYGNLALILRRFRVVDLTRNYFQGKVPDFVPINASLSNNCLQGAMSQRGLSDCSSFYSSKGLSFDNFGQQPAQEKKPESPWLSHRIKVIIAAVGGSILVMLILILLPITVNFCVRRRSRSSTSTRPRGRHNGVGPLPPDETLPSERGGGVSVNYASLGTTFTYQQLVNATKEFGDANLIKKGRSGDLFKGVLETGVQVVVKRINLELMKSNEAYLTELDFFSRFAHPRVVPFVGKCLESPTHKLLVYKYMMNRDLPSSLFYKSSSLVDDGLKSLDWITRLKIALGAAEGLSYLHHDCSPSIVHRDIQASSILLDDKFEVRLGSFSKACHQENNGRPKKIARLLSRLSQSSQESVPDSPATATCAYDVYCFGKILLELITGKIGISSCEEPQFKKILTEIMPHISSQDKEPIINILDQSLLVDEDLLEEVWAMAIVARSCLNPKPTRRPLMRHVVQALENPLRVVREDSSESERFRTIGSSRGSSSSGRVFGSWRQSISDPVAAGTSSLLSQAEGLARSQGMTGSSTRGSSRGASSRRNSFVPEMASLCRSALMSGSRNLVSRSRIVTQKYLNLKPTTTTSAPFGSVSQSIPRASRVLSALGSVETMIPLHSAVASARLRSSIAADSSCWSMLSEGLRLLDSNRMKWICHAFVTPDSDMGNCGLKPKVLSETGAPAPEELKTSPEDQKIDAAKSLINLFLQDKADKTAKDDEKTAPEKLPLTKDLKTALAEAKSPADDQKIRKEDAVRGQKVIDDPTVMEIETDAKPEEVRREAAA</sequence>
<protein>
    <recommendedName>
        <fullName evidence="14">Protein kinase domain-containing protein</fullName>
    </recommendedName>
</protein>
<keyword evidence="9" id="KW-0675">Receptor</keyword>
<feature type="compositionally biased region" description="Low complexity" evidence="11">
    <location>
        <begin position="850"/>
        <end position="871"/>
    </location>
</feature>
<dbReference type="Gene3D" id="1.10.510.10">
    <property type="entry name" value="Transferase(Phosphotransferase) domain 1"/>
    <property type="match status" value="1"/>
</dbReference>
<reference evidence="15 16" key="1">
    <citation type="submission" date="2021-03" db="EMBL/GenBank/DDBJ databases">
        <authorList>
            <person name="King G.J."/>
            <person name="Bancroft I."/>
            <person name="Baten A."/>
            <person name="Bloomfield J."/>
            <person name="Borpatragohain P."/>
            <person name="He Z."/>
            <person name="Irish N."/>
            <person name="Irwin J."/>
            <person name="Liu K."/>
            <person name="Mauleon R.P."/>
            <person name="Moore J."/>
            <person name="Morris R."/>
            <person name="Ostergaard L."/>
            <person name="Wang B."/>
            <person name="Wells R."/>
        </authorList>
    </citation>
    <scope>NUCLEOTIDE SEQUENCE [LARGE SCALE GENOMIC DNA]</scope>
    <source>
        <strain evidence="15">R-o-18</strain>
        <tissue evidence="15">Leaf</tissue>
    </source>
</reference>
<accession>A0ABQ7M9B8</accession>
<evidence type="ECO:0000256" key="1">
    <source>
        <dbReference type="ARBA" id="ARBA00004162"/>
    </source>
</evidence>
<dbReference type="SMART" id="SM00369">
    <property type="entry name" value="LRR_TYP"/>
    <property type="match status" value="4"/>
</dbReference>
<proteinExistence type="predicted"/>
<feature type="signal peptide" evidence="13">
    <location>
        <begin position="1"/>
        <end position="25"/>
    </location>
</feature>
<dbReference type="InterPro" id="IPR001611">
    <property type="entry name" value="Leu-rich_rpt"/>
</dbReference>
<evidence type="ECO:0000256" key="3">
    <source>
        <dbReference type="ARBA" id="ARBA00022614"/>
    </source>
</evidence>
<dbReference type="PROSITE" id="PS51450">
    <property type="entry name" value="LRR"/>
    <property type="match status" value="1"/>
</dbReference>
<dbReference type="Proteomes" id="UP000823674">
    <property type="component" value="Chromosome A06"/>
</dbReference>
<gene>
    <name evidence="15" type="primary">A06p057540.1_BraROA</name>
    <name evidence="15" type="ORF">IGI04_025333</name>
</gene>
<evidence type="ECO:0000256" key="8">
    <source>
        <dbReference type="ARBA" id="ARBA00023136"/>
    </source>
</evidence>
<dbReference type="SUPFAM" id="SSF52058">
    <property type="entry name" value="L domain-like"/>
    <property type="match status" value="1"/>
</dbReference>
<feature type="region of interest" description="Disordered" evidence="11">
    <location>
        <begin position="845"/>
        <end position="871"/>
    </location>
</feature>
<dbReference type="Gene3D" id="3.80.10.10">
    <property type="entry name" value="Ribonuclease Inhibitor"/>
    <property type="match status" value="3"/>
</dbReference>
<dbReference type="Pfam" id="PF07714">
    <property type="entry name" value="PK_Tyr_Ser-Thr"/>
    <property type="match status" value="1"/>
</dbReference>
<dbReference type="InterPro" id="IPR003591">
    <property type="entry name" value="Leu-rich_rpt_typical-subtyp"/>
</dbReference>
<evidence type="ECO:0000256" key="10">
    <source>
        <dbReference type="ARBA" id="ARBA00023180"/>
    </source>
</evidence>
<evidence type="ECO:0000256" key="2">
    <source>
        <dbReference type="ARBA" id="ARBA00004479"/>
    </source>
</evidence>
<organism evidence="15 16">
    <name type="scientific">Brassica rapa subsp. trilocularis</name>
    <dbReference type="NCBI Taxonomy" id="1813537"/>
    <lineage>
        <taxon>Eukaryota</taxon>
        <taxon>Viridiplantae</taxon>
        <taxon>Streptophyta</taxon>
        <taxon>Embryophyta</taxon>
        <taxon>Tracheophyta</taxon>
        <taxon>Spermatophyta</taxon>
        <taxon>Magnoliopsida</taxon>
        <taxon>eudicotyledons</taxon>
        <taxon>Gunneridae</taxon>
        <taxon>Pentapetalae</taxon>
        <taxon>rosids</taxon>
        <taxon>malvids</taxon>
        <taxon>Brassicales</taxon>
        <taxon>Brassicaceae</taxon>
        <taxon>Brassiceae</taxon>
        <taxon>Brassica</taxon>
    </lineage>
</organism>
<keyword evidence="5 13" id="KW-0732">Signal</keyword>
<dbReference type="InterPro" id="IPR000719">
    <property type="entry name" value="Prot_kinase_dom"/>
</dbReference>
<dbReference type="Gene3D" id="3.30.200.20">
    <property type="entry name" value="Phosphorylase Kinase, domain 1"/>
    <property type="match status" value="1"/>
</dbReference>
<dbReference type="InterPro" id="IPR001245">
    <property type="entry name" value="Ser-Thr/Tyr_kinase_cat_dom"/>
</dbReference>
<evidence type="ECO:0000256" key="6">
    <source>
        <dbReference type="ARBA" id="ARBA00022737"/>
    </source>
</evidence>
<dbReference type="InterPro" id="IPR013210">
    <property type="entry name" value="LRR_N_plant-typ"/>
</dbReference>
<dbReference type="InterPro" id="IPR011009">
    <property type="entry name" value="Kinase-like_dom_sf"/>
</dbReference>
<evidence type="ECO:0000256" key="9">
    <source>
        <dbReference type="ARBA" id="ARBA00023170"/>
    </source>
</evidence>
<feature type="region of interest" description="Disordered" evidence="11">
    <location>
        <begin position="452"/>
        <end position="480"/>
    </location>
</feature>
<evidence type="ECO:0000256" key="12">
    <source>
        <dbReference type="SAM" id="Phobius"/>
    </source>
</evidence>
<evidence type="ECO:0000256" key="5">
    <source>
        <dbReference type="ARBA" id="ARBA00022729"/>
    </source>
</evidence>
<dbReference type="PROSITE" id="PS50011">
    <property type="entry name" value="PROTEIN_KINASE_DOM"/>
    <property type="match status" value="1"/>
</dbReference>
<dbReference type="EMBL" id="JADBGQ010000006">
    <property type="protein sequence ID" value="KAG5395370.1"/>
    <property type="molecule type" value="Genomic_DNA"/>
</dbReference>
<keyword evidence="4 12" id="KW-0812">Transmembrane</keyword>
<evidence type="ECO:0000256" key="13">
    <source>
        <dbReference type="SAM" id="SignalP"/>
    </source>
</evidence>
<dbReference type="Pfam" id="PF23598">
    <property type="entry name" value="LRR_14"/>
    <property type="match status" value="1"/>
</dbReference>
<feature type="transmembrane region" description="Helical" evidence="12">
    <location>
        <begin position="421"/>
        <end position="447"/>
    </location>
</feature>
<dbReference type="PANTHER" id="PTHR27000">
    <property type="entry name" value="LEUCINE-RICH REPEAT RECEPTOR-LIKE PROTEIN KINASE FAMILY PROTEIN-RELATED"/>
    <property type="match status" value="1"/>
</dbReference>
<evidence type="ECO:0000256" key="4">
    <source>
        <dbReference type="ARBA" id="ARBA00022692"/>
    </source>
</evidence>
<evidence type="ECO:0000259" key="14">
    <source>
        <dbReference type="PROSITE" id="PS50011"/>
    </source>
</evidence>
<dbReference type="InterPro" id="IPR055414">
    <property type="entry name" value="LRR_R13L4/SHOC2-like"/>
</dbReference>
<feature type="domain" description="Protein kinase" evidence="14">
    <location>
        <begin position="506"/>
        <end position="795"/>
    </location>
</feature>
<evidence type="ECO:0000313" key="15">
    <source>
        <dbReference type="EMBL" id="KAG5395370.1"/>
    </source>
</evidence>
<keyword evidence="8 12" id="KW-0472">Membrane</keyword>
<keyword evidence="16" id="KW-1185">Reference proteome</keyword>
<evidence type="ECO:0000313" key="16">
    <source>
        <dbReference type="Proteomes" id="UP000823674"/>
    </source>
</evidence>
<keyword evidence="3" id="KW-0433">Leucine-rich repeat</keyword>
<evidence type="ECO:0000256" key="7">
    <source>
        <dbReference type="ARBA" id="ARBA00022989"/>
    </source>
</evidence>
<comment type="caution">
    <text evidence="15">The sequence shown here is derived from an EMBL/GenBank/DDBJ whole genome shotgun (WGS) entry which is preliminary data.</text>
</comment>
<feature type="chain" id="PRO_5045361909" description="Protein kinase domain-containing protein" evidence="13">
    <location>
        <begin position="26"/>
        <end position="1108"/>
    </location>
</feature>
<keyword evidence="7 12" id="KW-1133">Transmembrane helix</keyword>